<feature type="region of interest" description="Disordered" evidence="1">
    <location>
        <begin position="464"/>
        <end position="492"/>
    </location>
</feature>
<protein>
    <submittedName>
        <fullName evidence="2">Uncharacterized protein</fullName>
    </submittedName>
</protein>
<dbReference type="EMBL" id="JARJBB010000001">
    <property type="protein sequence ID" value="MDF3297373.1"/>
    <property type="molecule type" value="Genomic_DNA"/>
</dbReference>
<reference evidence="2 3" key="1">
    <citation type="submission" date="2023-03" db="EMBL/GenBank/DDBJ databases">
        <title>Draft genome sequence of Streptomyces sp. K1PA1 isolated from peat swamp forest in Thailand.</title>
        <authorList>
            <person name="Klaysubun C."/>
            <person name="Duangmal K."/>
        </authorList>
    </citation>
    <scope>NUCLEOTIDE SEQUENCE [LARGE SCALE GENOMIC DNA]</scope>
    <source>
        <strain evidence="2 3">K1PA1</strain>
    </source>
</reference>
<organism evidence="2 3">
    <name type="scientific">Streptomyces tropicalis</name>
    <dbReference type="NCBI Taxonomy" id="3034234"/>
    <lineage>
        <taxon>Bacteria</taxon>
        <taxon>Bacillati</taxon>
        <taxon>Actinomycetota</taxon>
        <taxon>Actinomycetes</taxon>
        <taxon>Kitasatosporales</taxon>
        <taxon>Streptomycetaceae</taxon>
        <taxon>Streptomyces</taxon>
    </lineage>
</organism>
<sequence>MSRWWGSQRTWPWRYLAAGGAALVVLAVVLAIVTSDGAGRHPDRAGAARPRTPYPSPAAAQVVTPAAASSGPAVLTFRSAPNVSYLPRHGTFDRAPYAPDWELDLATSASGTGPPRSPELTVDLSGLAGKAEIDWVDKAWACSRSGLLVRCDLSRGTRWNFSPFSLRPAPGAVRGATARVTATLRAAGTPTVRHTTRVIVGAPVLTARERYPDLAGVRPGGRVGITPAFGNKGDTGVRGGVSVVVTAEGAAFVKRYRNCRYGTVGQEPRAQCDFPGPLAAGAAFETDAPLSATAGADTRSGKLSYFVYRTTDVSTLSAVPATAPHGTGAALRLRPVDGGPLTDRGDPARSDRADSFGVAFATTRVHDVTAVGFTIKGRVGQVVDLTVPYPEGDDWGAGGSRSATMRVVLPPGLTLVEVGPGEHESDIPYCYANPSGDGSVLCPGPAAPGTGLRVRVDRRVEGARGTVTVTSDPATDPDQADNTAPVTVEYLP</sequence>
<gene>
    <name evidence="2" type="ORF">P3H78_01760</name>
</gene>
<proteinExistence type="predicted"/>
<accession>A0ABT5ZYA1</accession>
<name>A0ABT5ZYA1_9ACTN</name>
<feature type="region of interest" description="Disordered" evidence="1">
    <location>
        <begin position="329"/>
        <end position="350"/>
    </location>
</feature>
<dbReference type="Proteomes" id="UP001221150">
    <property type="component" value="Unassembled WGS sequence"/>
</dbReference>
<evidence type="ECO:0000313" key="3">
    <source>
        <dbReference type="Proteomes" id="UP001221150"/>
    </source>
</evidence>
<comment type="caution">
    <text evidence="2">The sequence shown here is derived from an EMBL/GenBank/DDBJ whole genome shotgun (WGS) entry which is preliminary data.</text>
</comment>
<evidence type="ECO:0000256" key="1">
    <source>
        <dbReference type="SAM" id="MobiDB-lite"/>
    </source>
</evidence>
<keyword evidence="3" id="KW-1185">Reference proteome</keyword>
<dbReference type="RefSeq" id="WP_276106912.1">
    <property type="nucleotide sequence ID" value="NZ_JARJBB010000001.1"/>
</dbReference>
<evidence type="ECO:0000313" key="2">
    <source>
        <dbReference type="EMBL" id="MDF3297373.1"/>
    </source>
</evidence>